<evidence type="ECO:0000313" key="4">
    <source>
        <dbReference type="EMBL" id="OPF72049.1"/>
    </source>
</evidence>
<gene>
    <name evidence="4" type="ORF">VT50_0232040</name>
</gene>
<evidence type="ECO:0000256" key="1">
    <source>
        <dbReference type="ARBA" id="ARBA00022679"/>
    </source>
</evidence>
<dbReference type="SUPFAM" id="SSF51735">
    <property type="entry name" value="NAD(P)-binding Rossmann-fold domains"/>
    <property type="match status" value="2"/>
</dbReference>
<accession>A0A1V4CW60</accession>
<dbReference type="InterPro" id="IPR013968">
    <property type="entry name" value="PKS_KR"/>
</dbReference>
<reference evidence="4" key="1">
    <citation type="submission" date="2016-12" db="EMBL/GenBank/DDBJ databases">
        <title>Genome sequence of Streptomyces antioxidans MUSC 164.</title>
        <authorList>
            <person name="Lee L.-H."/>
            <person name="Ser H.-L."/>
        </authorList>
    </citation>
    <scope>NUCLEOTIDE SEQUENCE [LARGE SCALE GENOMIC DNA]</scope>
    <source>
        <strain evidence="4">MUSC 164</strain>
    </source>
</reference>
<dbReference type="Gene3D" id="6.10.140.1830">
    <property type="match status" value="1"/>
</dbReference>
<protein>
    <submittedName>
        <fullName evidence="4">Beta-ketoacyl synthase</fullName>
    </submittedName>
</protein>
<dbReference type="InterPro" id="IPR050091">
    <property type="entry name" value="PKS_NRPS_Biosynth_Enz"/>
</dbReference>
<evidence type="ECO:0000256" key="2">
    <source>
        <dbReference type="ARBA" id="ARBA00023268"/>
    </source>
</evidence>
<dbReference type="OrthoDB" id="4338443at2"/>
<dbReference type="GO" id="GO:0004312">
    <property type="term" value="F:fatty acid synthase activity"/>
    <property type="evidence" value="ECO:0007669"/>
    <property type="project" value="TreeGrafter"/>
</dbReference>
<dbReference type="EMBL" id="LAKD02000112">
    <property type="protein sequence ID" value="OPF72049.1"/>
    <property type="molecule type" value="Genomic_DNA"/>
</dbReference>
<dbReference type="PANTHER" id="PTHR43775">
    <property type="entry name" value="FATTY ACID SYNTHASE"/>
    <property type="match status" value="1"/>
</dbReference>
<keyword evidence="5" id="KW-1185">Reference proteome</keyword>
<keyword evidence="1" id="KW-0808">Transferase</keyword>
<dbReference type="SMART" id="SM00822">
    <property type="entry name" value="PKS_KR"/>
    <property type="match status" value="1"/>
</dbReference>
<keyword evidence="2" id="KW-0511">Multifunctional enzyme</keyword>
<organism evidence="4 5">
    <name type="scientific">Streptomyces antioxidans</name>
    <dbReference type="NCBI Taxonomy" id="1507734"/>
    <lineage>
        <taxon>Bacteria</taxon>
        <taxon>Bacillati</taxon>
        <taxon>Actinomycetota</taxon>
        <taxon>Actinomycetes</taxon>
        <taxon>Kitasatosporales</taxon>
        <taxon>Streptomycetaceae</taxon>
        <taxon>Streptomyces</taxon>
    </lineage>
</organism>
<comment type="caution">
    <text evidence="4">The sequence shown here is derived from an EMBL/GenBank/DDBJ whole genome shotgun (WGS) entry which is preliminary data.</text>
</comment>
<dbReference type="Gene3D" id="3.40.50.11460">
    <property type="match status" value="1"/>
</dbReference>
<proteinExistence type="predicted"/>
<feature type="non-terminal residue" evidence="4">
    <location>
        <position position="1"/>
    </location>
</feature>
<dbReference type="Pfam" id="PF08659">
    <property type="entry name" value="KR"/>
    <property type="match status" value="1"/>
</dbReference>
<name>A0A1V4CW60_9ACTN</name>
<feature type="domain" description="Ketoreductase" evidence="3">
    <location>
        <begin position="247"/>
        <end position="417"/>
    </location>
</feature>
<dbReference type="AlphaFoldDB" id="A0A1V4CW60"/>
<sequence>ATLGAVLPALSAYRRSSREQSMVDGWRYRVVWRPVGEVAGGSLSGTWLVVVPASCAGDELVAGVVSGLGRHGVDVVSLVVDEGDLDVGVLGERLGRAVADVSELGGVLSLLALDEGPCSGYPVLSSGFALSLMLVRGLVEVGVEGLLWCVSRGAVSVGRSDRLAGVVQSQVWGLGRVVGLEQSAVWGGLVDLPEVLDERAVGRLVGVLSGGGGGEDQVAVRGSGVFVRRLTRSAASVADGTTWRVRGSVLVTGGTGALGARVARWVVGQGAEHLVLTSRRGVEAPGASELCEELEALGVGVTVVACDVSDREQLGAVLDAVPGEFPLRAVFHAAGVEQAVELAGMSLADAAGVVSGKAAGAGHLDALLGDRELDAFVVFSSIAGVWGSGGQAAYGAANAYLDALVEDRRARGLAGTA</sequence>
<dbReference type="RefSeq" id="WP_143645305.1">
    <property type="nucleotide sequence ID" value="NZ_LAKD02000112.1"/>
</dbReference>
<dbReference type="InterPro" id="IPR036291">
    <property type="entry name" value="NAD(P)-bd_dom_sf"/>
</dbReference>
<dbReference type="GO" id="GO:0006633">
    <property type="term" value="P:fatty acid biosynthetic process"/>
    <property type="evidence" value="ECO:0007669"/>
    <property type="project" value="TreeGrafter"/>
</dbReference>
<evidence type="ECO:0000313" key="5">
    <source>
        <dbReference type="Proteomes" id="UP000033615"/>
    </source>
</evidence>
<dbReference type="Gene3D" id="3.40.50.720">
    <property type="entry name" value="NAD(P)-binding Rossmann-like Domain"/>
    <property type="match status" value="1"/>
</dbReference>
<dbReference type="InterPro" id="IPR057326">
    <property type="entry name" value="KR_dom"/>
</dbReference>
<dbReference type="Proteomes" id="UP000033615">
    <property type="component" value="Unassembled WGS sequence"/>
</dbReference>
<evidence type="ECO:0000259" key="3">
    <source>
        <dbReference type="SMART" id="SM00822"/>
    </source>
</evidence>
<dbReference type="CDD" id="cd08952">
    <property type="entry name" value="KR_1_SDR_x"/>
    <property type="match status" value="1"/>
</dbReference>
<feature type="non-terminal residue" evidence="4">
    <location>
        <position position="417"/>
    </location>
</feature>
<dbReference type="PANTHER" id="PTHR43775:SF51">
    <property type="entry name" value="INACTIVE PHENOLPHTHIOCEROL SYNTHESIS POLYKETIDE SYNTHASE TYPE I PKS1-RELATED"/>
    <property type="match status" value="1"/>
</dbReference>